<keyword evidence="8 9" id="KW-0472">Membrane</keyword>
<feature type="transmembrane region" description="Helical" evidence="9">
    <location>
        <begin position="200"/>
        <end position="218"/>
    </location>
</feature>
<evidence type="ECO:0000256" key="3">
    <source>
        <dbReference type="ARBA" id="ARBA00022448"/>
    </source>
</evidence>
<accession>A0A554A3V8</accession>
<proteinExistence type="inferred from homology"/>
<evidence type="ECO:0000256" key="4">
    <source>
        <dbReference type="ARBA" id="ARBA00022475"/>
    </source>
</evidence>
<comment type="subcellular location">
    <subcellularLocation>
        <location evidence="1">Cell inner membrane</location>
        <topology evidence="1">Multi-pass membrane protein</topology>
    </subcellularLocation>
    <subcellularLocation>
        <location evidence="9">Cell membrane</location>
        <topology evidence="9">Multi-pass membrane protein</topology>
    </subcellularLocation>
</comment>
<evidence type="ECO:0000256" key="9">
    <source>
        <dbReference type="RuleBase" id="RU361157"/>
    </source>
</evidence>
<dbReference type="PANTHER" id="PTHR30413:SF8">
    <property type="entry name" value="TRANSPORT PERMEASE PROTEIN"/>
    <property type="match status" value="1"/>
</dbReference>
<comment type="caution">
    <text evidence="11">The sequence shown here is derived from an EMBL/GenBank/DDBJ whole genome shotgun (WGS) entry which is preliminary data.</text>
</comment>
<gene>
    <name evidence="11" type="ORF">FN960_02185</name>
</gene>
<keyword evidence="6 9" id="KW-0812">Transmembrane</keyword>
<dbReference type="Pfam" id="PF01061">
    <property type="entry name" value="ABC2_membrane"/>
    <property type="match status" value="1"/>
</dbReference>
<dbReference type="RefSeq" id="WP_143846729.1">
    <property type="nucleotide sequence ID" value="NZ_VLXZ01000001.1"/>
</dbReference>
<keyword evidence="7 9" id="KW-1133">Transmembrane helix</keyword>
<evidence type="ECO:0000259" key="10">
    <source>
        <dbReference type="PROSITE" id="PS51012"/>
    </source>
</evidence>
<comment type="similarity">
    <text evidence="2 9">Belongs to the ABC-2 integral membrane protein family.</text>
</comment>
<evidence type="ECO:0000313" key="12">
    <source>
        <dbReference type="Proteomes" id="UP000318521"/>
    </source>
</evidence>
<organism evidence="11 12">
    <name type="scientific">Alkalicoccobacillus porphyridii</name>
    <dbReference type="NCBI Taxonomy" id="2597270"/>
    <lineage>
        <taxon>Bacteria</taxon>
        <taxon>Bacillati</taxon>
        <taxon>Bacillota</taxon>
        <taxon>Bacilli</taxon>
        <taxon>Bacillales</taxon>
        <taxon>Bacillaceae</taxon>
        <taxon>Alkalicoccobacillus</taxon>
    </lineage>
</organism>
<evidence type="ECO:0000256" key="5">
    <source>
        <dbReference type="ARBA" id="ARBA00022519"/>
    </source>
</evidence>
<keyword evidence="5" id="KW-0997">Cell inner membrane</keyword>
<reference evidence="11 12" key="1">
    <citation type="submission" date="2019-07" db="EMBL/GenBank/DDBJ databases">
        <authorList>
            <person name="Park Y.J."/>
            <person name="Jeong S.E."/>
            <person name="Jung H.S."/>
        </authorList>
    </citation>
    <scope>NUCLEOTIDE SEQUENCE [LARGE SCALE GENOMIC DNA]</scope>
    <source>
        <strain evidence="12">P16(2019)</strain>
    </source>
</reference>
<dbReference type="Proteomes" id="UP000318521">
    <property type="component" value="Unassembled WGS sequence"/>
</dbReference>
<feature type="transmembrane region" description="Helical" evidence="9">
    <location>
        <begin position="100"/>
        <end position="126"/>
    </location>
</feature>
<feature type="transmembrane region" description="Helical" evidence="9">
    <location>
        <begin position="27"/>
        <end position="52"/>
    </location>
</feature>
<dbReference type="AlphaFoldDB" id="A0A554A3V8"/>
<keyword evidence="12" id="KW-1185">Reference proteome</keyword>
<evidence type="ECO:0000256" key="1">
    <source>
        <dbReference type="ARBA" id="ARBA00004429"/>
    </source>
</evidence>
<name>A0A554A3V8_9BACI</name>
<feature type="domain" description="ABC transmembrane type-2" evidence="10">
    <location>
        <begin position="28"/>
        <end position="252"/>
    </location>
</feature>
<sequence length="260" mass="30272">MKEILQYKELLYFLVHKELRVRYRNTFFGYFWTLLEPLGLMLIFTLVFSIIARVTIDNYTLFLVTGLIPFMYTQHAVSRGAKSLTSNSSLIKKVYFPRELFPITITFSSLVNLLISLILVAAYSLYVNGSIPLMGLAVLPLVILLQTMLLLGIVFFFSCINVYFRDIEFIVGLLMRGWMYMSAVMYPLIQVKEQLGESYFMIFQINPMVTILSIYRWIFHGGELLPTFGMIAYTVVFSIVIFFVGWRFFRVMSRKIGEVM</sequence>
<feature type="transmembrane region" description="Helical" evidence="9">
    <location>
        <begin position="230"/>
        <end position="249"/>
    </location>
</feature>
<keyword evidence="4 9" id="KW-1003">Cell membrane</keyword>
<evidence type="ECO:0000256" key="7">
    <source>
        <dbReference type="ARBA" id="ARBA00022989"/>
    </source>
</evidence>
<dbReference type="OrthoDB" id="9794365at2"/>
<dbReference type="GO" id="GO:0015920">
    <property type="term" value="P:lipopolysaccharide transport"/>
    <property type="evidence" value="ECO:0007669"/>
    <property type="project" value="TreeGrafter"/>
</dbReference>
<dbReference type="InterPro" id="IPR047817">
    <property type="entry name" value="ABC2_TM_bact-type"/>
</dbReference>
<dbReference type="PANTHER" id="PTHR30413">
    <property type="entry name" value="INNER MEMBRANE TRANSPORT PERMEASE"/>
    <property type="match status" value="1"/>
</dbReference>
<feature type="transmembrane region" description="Helical" evidence="9">
    <location>
        <begin position="138"/>
        <end position="163"/>
    </location>
</feature>
<dbReference type="PROSITE" id="PS51012">
    <property type="entry name" value="ABC_TM2"/>
    <property type="match status" value="1"/>
</dbReference>
<evidence type="ECO:0000313" key="11">
    <source>
        <dbReference type="EMBL" id="TSB48384.1"/>
    </source>
</evidence>
<dbReference type="InterPro" id="IPR013525">
    <property type="entry name" value="ABC2_TM"/>
</dbReference>
<evidence type="ECO:0000256" key="8">
    <source>
        <dbReference type="ARBA" id="ARBA00023136"/>
    </source>
</evidence>
<dbReference type="GO" id="GO:0140359">
    <property type="term" value="F:ABC-type transporter activity"/>
    <property type="evidence" value="ECO:0007669"/>
    <property type="project" value="InterPro"/>
</dbReference>
<evidence type="ECO:0000256" key="2">
    <source>
        <dbReference type="ARBA" id="ARBA00007783"/>
    </source>
</evidence>
<keyword evidence="3 9" id="KW-0813">Transport</keyword>
<dbReference type="GO" id="GO:0005886">
    <property type="term" value="C:plasma membrane"/>
    <property type="evidence" value="ECO:0007669"/>
    <property type="project" value="UniProtKB-SubCell"/>
</dbReference>
<protein>
    <recommendedName>
        <fullName evidence="9">Transport permease protein</fullName>
    </recommendedName>
</protein>
<feature type="transmembrane region" description="Helical" evidence="9">
    <location>
        <begin position="169"/>
        <end position="188"/>
    </location>
</feature>
<dbReference type="EMBL" id="VLXZ01000001">
    <property type="protein sequence ID" value="TSB48384.1"/>
    <property type="molecule type" value="Genomic_DNA"/>
</dbReference>
<evidence type="ECO:0000256" key="6">
    <source>
        <dbReference type="ARBA" id="ARBA00022692"/>
    </source>
</evidence>